<protein>
    <submittedName>
        <fullName evidence="3">Anaphase-promoting complex subunit 10</fullName>
    </submittedName>
</protein>
<evidence type="ECO:0000259" key="2">
    <source>
        <dbReference type="Pfam" id="PF03256"/>
    </source>
</evidence>
<evidence type="ECO:0000313" key="3">
    <source>
        <dbReference type="EMBL" id="PWZ07114.1"/>
    </source>
</evidence>
<name>A0A3L6DEQ9_MAIZE</name>
<feature type="region of interest" description="Disordered" evidence="1">
    <location>
        <begin position="1"/>
        <end position="27"/>
    </location>
</feature>
<organism evidence="3">
    <name type="scientific">Zea mays</name>
    <name type="common">Maize</name>
    <dbReference type="NCBI Taxonomy" id="4577"/>
    <lineage>
        <taxon>Eukaryota</taxon>
        <taxon>Viridiplantae</taxon>
        <taxon>Streptophyta</taxon>
        <taxon>Embryophyta</taxon>
        <taxon>Tracheophyta</taxon>
        <taxon>Spermatophyta</taxon>
        <taxon>Magnoliopsida</taxon>
        <taxon>Liliopsida</taxon>
        <taxon>Poales</taxon>
        <taxon>Poaceae</taxon>
        <taxon>PACMAD clade</taxon>
        <taxon>Panicoideae</taxon>
        <taxon>Andropogonodae</taxon>
        <taxon>Andropogoneae</taxon>
        <taxon>Tripsacinae</taxon>
        <taxon>Zea</taxon>
    </lineage>
</organism>
<dbReference type="InterPro" id="IPR008979">
    <property type="entry name" value="Galactose-bd-like_sf"/>
</dbReference>
<accession>A0A3L6DEQ9</accession>
<reference evidence="3" key="1">
    <citation type="journal article" date="2018" name="Nat. Genet.">
        <title>Extensive intraspecific gene order and gene structural variations between Mo17 and other maize genomes.</title>
        <authorList>
            <person name="Sun S."/>
            <person name="Zhou Y."/>
            <person name="Chen J."/>
            <person name="Shi J."/>
            <person name="Zhao H."/>
            <person name="Zhao H."/>
            <person name="Song W."/>
            <person name="Zhang M."/>
            <person name="Cui Y."/>
            <person name="Dong X."/>
            <person name="Liu H."/>
            <person name="Ma X."/>
            <person name="Jiao Y."/>
            <person name="Wang B."/>
            <person name="Wei X."/>
            <person name="Stein J.C."/>
            <person name="Glaubitz J.C."/>
            <person name="Lu F."/>
            <person name="Yu G."/>
            <person name="Liang C."/>
            <person name="Fengler K."/>
            <person name="Li B."/>
            <person name="Rafalski A."/>
            <person name="Schnable P.S."/>
            <person name="Ware D.H."/>
            <person name="Buckler E.S."/>
            <person name="Lai J."/>
        </authorList>
    </citation>
    <scope>NUCLEOTIDE SEQUENCE [LARGE SCALE GENOMIC DNA]</scope>
    <source>
        <tissue evidence="3">Seedling</tissue>
    </source>
</reference>
<evidence type="ECO:0000256" key="1">
    <source>
        <dbReference type="SAM" id="MobiDB-lite"/>
    </source>
</evidence>
<dbReference type="AlphaFoldDB" id="A0A3L6DEQ9"/>
<dbReference type="Gene3D" id="2.60.120.260">
    <property type="entry name" value="Galactose-binding domain-like"/>
    <property type="match status" value="1"/>
</dbReference>
<dbReference type="EMBL" id="NCVQ01000010">
    <property type="protein sequence ID" value="PWZ07114.1"/>
    <property type="molecule type" value="Genomic_DNA"/>
</dbReference>
<dbReference type="Proteomes" id="UP000251960">
    <property type="component" value="Chromosome 9"/>
</dbReference>
<comment type="caution">
    <text evidence="3">The sequence shown here is derived from an EMBL/GenBank/DDBJ whole genome shotgun (WGS) entry which is preliminary data.</text>
</comment>
<feature type="domain" description="DOC" evidence="2">
    <location>
        <begin position="32"/>
        <end position="67"/>
    </location>
</feature>
<sequence length="81" mass="8854">MALRRRRRPMTPVAAGAPGVGRLKGSPKLTVDADMRDMAKTAAWSVSSYRAGNGVTALHDNNLDTCRQLVTIAHRFYSLLN</sequence>
<gene>
    <name evidence="3" type="primary">APC10_2</name>
    <name evidence="3" type="ORF">Zm00014a_034817</name>
</gene>
<dbReference type="SUPFAM" id="SSF49785">
    <property type="entry name" value="Galactose-binding domain-like"/>
    <property type="match status" value="1"/>
</dbReference>
<dbReference type="InterPro" id="IPR004939">
    <property type="entry name" value="APC_su10/DOC_dom"/>
</dbReference>
<dbReference type="Pfam" id="PF03256">
    <property type="entry name" value="ANAPC10"/>
    <property type="match status" value="1"/>
</dbReference>
<proteinExistence type="predicted"/>